<dbReference type="SUPFAM" id="SSF53720">
    <property type="entry name" value="ALDH-like"/>
    <property type="match status" value="1"/>
</dbReference>
<dbReference type="PANTHER" id="PTHR43353">
    <property type="entry name" value="SUCCINATE-SEMIALDEHYDE DEHYDROGENASE, MITOCHONDRIAL"/>
    <property type="match status" value="1"/>
</dbReference>
<keyword evidence="5" id="KW-1185">Reference proteome</keyword>
<dbReference type="Gene3D" id="3.40.309.10">
    <property type="entry name" value="Aldehyde Dehydrogenase, Chain A, domain 2"/>
    <property type="match status" value="1"/>
</dbReference>
<dbReference type="InterPro" id="IPR016162">
    <property type="entry name" value="Ald_DH_N"/>
</dbReference>
<evidence type="ECO:0000313" key="4">
    <source>
        <dbReference type="EMBL" id="UNY98254.1"/>
    </source>
</evidence>
<evidence type="ECO:0000313" key="5">
    <source>
        <dbReference type="Proteomes" id="UP000829476"/>
    </source>
</evidence>
<dbReference type="Gene3D" id="3.40.605.10">
    <property type="entry name" value="Aldehyde Dehydrogenase, Chain A, domain 1"/>
    <property type="match status" value="1"/>
</dbReference>
<dbReference type="PANTHER" id="PTHR43353:SF5">
    <property type="entry name" value="SUCCINATE-SEMIALDEHYDE DEHYDROGENASE, MITOCHONDRIAL"/>
    <property type="match status" value="1"/>
</dbReference>
<evidence type="ECO:0000256" key="1">
    <source>
        <dbReference type="ARBA" id="ARBA00009986"/>
    </source>
</evidence>
<gene>
    <name evidence="4" type="ORF">MQE36_14325</name>
</gene>
<dbReference type="PROSITE" id="PS00070">
    <property type="entry name" value="ALDEHYDE_DEHYDR_CYS"/>
    <property type="match status" value="1"/>
</dbReference>
<dbReference type="EMBL" id="CP094326">
    <property type="protein sequence ID" value="UNY98254.1"/>
    <property type="molecule type" value="Genomic_DNA"/>
</dbReference>
<dbReference type="Pfam" id="PF00171">
    <property type="entry name" value="Aldedh"/>
    <property type="match status" value="1"/>
</dbReference>
<organism evidence="4 5">
    <name type="scientific">Zhouia spongiae</name>
    <dbReference type="NCBI Taxonomy" id="2202721"/>
    <lineage>
        <taxon>Bacteria</taxon>
        <taxon>Pseudomonadati</taxon>
        <taxon>Bacteroidota</taxon>
        <taxon>Flavobacteriia</taxon>
        <taxon>Flavobacteriales</taxon>
        <taxon>Flavobacteriaceae</taxon>
        <taxon>Zhouia</taxon>
    </lineage>
</organism>
<keyword evidence="2" id="KW-0560">Oxidoreductase</keyword>
<comment type="similarity">
    <text evidence="1">Belongs to the aldehyde dehydrogenase family.</text>
</comment>
<dbReference type="RefSeq" id="WP_242936661.1">
    <property type="nucleotide sequence ID" value="NZ_CP094326.1"/>
</dbReference>
<accession>A0ABY3YKB7</accession>
<sequence length="533" mass="59727">MKTQTAEIPEEFQIDNLLNQDTYLVNGQLKKWSGKTTPVYSTIHTVNENGEYAPTLLGSIPYMTEPEANEALEAACDAFDKGKGLWPTMKVADRIECMERFVRQMEKQRDPIVKYLMWEIGKNLSDSQKEFDRTVEYIYDTIEEYKQLDRDCAKFEKRDGVYAHIRRGPLGVVLCLGPYNYPLNETFALLIPAIIMGNTTIFKPAKHGVLLLSPLLEAFKSSFPKGVVNIVYGRGREVAAPIMQSGRIDVLALIGNSKSAVALQDQHPYKNRLRLVLGLEAKNPAIVLSDADLDLTINECIAGALSFNGQRCTALKLVYVQEKIVDEFNRRFAERVDALKFGNPWEEGVQLTPLPEPGKPQYIKGLIDDALAKGASILNEKGGEITENYIYPAVLYPVTKEMRVYEEEQFGPVIPVIPFKNIEEPIDDIASSNYGQQVSLFGKDIRTIAPLIDNLVNLVCRVNLNSSCQRGPDVYPFTGRKDSAVSTLSVHDALRSFSIRTFVASKDTVYNNRILEDLLGSKASNFVSTDYIL</sequence>
<name>A0ABY3YKB7_9FLAO</name>
<dbReference type="InterPro" id="IPR016163">
    <property type="entry name" value="Ald_DH_C"/>
</dbReference>
<evidence type="ECO:0000259" key="3">
    <source>
        <dbReference type="Pfam" id="PF00171"/>
    </source>
</evidence>
<dbReference type="Proteomes" id="UP000829476">
    <property type="component" value="Chromosome"/>
</dbReference>
<dbReference type="InterPro" id="IPR016160">
    <property type="entry name" value="Ald_DH_CS_CYS"/>
</dbReference>
<dbReference type="InterPro" id="IPR050740">
    <property type="entry name" value="Aldehyde_DH_Superfamily"/>
</dbReference>
<evidence type="ECO:0000256" key="2">
    <source>
        <dbReference type="ARBA" id="ARBA00023002"/>
    </source>
</evidence>
<reference evidence="4 5" key="1">
    <citation type="journal article" date="2018" name="Int. J. Syst. Evol. Microbiol.">
        <title>Zhouia spongiae sp. nov., isolated from a marine sponge.</title>
        <authorList>
            <person name="Zhuang L."/>
            <person name="Lin B."/>
            <person name="Qin F."/>
            <person name="Luo L."/>
        </authorList>
    </citation>
    <scope>NUCLEOTIDE SEQUENCE [LARGE SCALE GENOMIC DNA]</scope>
    <source>
        <strain evidence="4 5">HN-Y44</strain>
    </source>
</reference>
<dbReference type="InterPro" id="IPR015590">
    <property type="entry name" value="Aldehyde_DH_dom"/>
</dbReference>
<dbReference type="InterPro" id="IPR016161">
    <property type="entry name" value="Ald_DH/histidinol_DH"/>
</dbReference>
<proteinExistence type="inferred from homology"/>
<feature type="domain" description="Aldehyde dehydrogenase" evidence="3">
    <location>
        <begin position="55"/>
        <end position="498"/>
    </location>
</feature>
<dbReference type="CDD" id="cd07082">
    <property type="entry name" value="ALDH_F11_NP-GAPDH"/>
    <property type="match status" value="1"/>
</dbReference>
<protein>
    <submittedName>
        <fullName evidence="4">NADP-dependent glyceraldehyde-3-phosphate dehydrogenase</fullName>
    </submittedName>
</protein>